<feature type="domain" description="Caspase family p20" evidence="12">
    <location>
        <begin position="176"/>
        <end position="298"/>
    </location>
</feature>
<dbReference type="SMR" id="A0A6P4YXT2"/>
<dbReference type="PIRSF" id="PIRSF038001">
    <property type="entry name" value="Caspase_ICE"/>
    <property type="match status" value="1"/>
</dbReference>
<dbReference type="SUPFAM" id="SSF52129">
    <property type="entry name" value="Caspase-like"/>
    <property type="match status" value="1"/>
</dbReference>
<dbReference type="Proteomes" id="UP000515135">
    <property type="component" value="Unplaced"/>
</dbReference>
<evidence type="ECO:0000259" key="11">
    <source>
        <dbReference type="PROSITE" id="PS50207"/>
    </source>
</evidence>
<evidence type="ECO:0000313" key="15">
    <source>
        <dbReference type="RefSeq" id="XP_019623612.1"/>
    </source>
</evidence>
<keyword evidence="3" id="KW-0053">Apoptosis</keyword>
<dbReference type="PROSITE" id="PS50209">
    <property type="entry name" value="CARD"/>
    <property type="match status" value="1"/>
</dbReference>
<evidence type="ECO:0000256" key="4">
    <source>
        <dbReference type="ARBA" id="ARBA00022801"/>
    </source>
</evidence>
<gene>
    <name evidence="15" type="primary">LOC109469526</name>
</gene>
<keyword evidence="14" id="KW-1185">Reference proteome</keyword>
<dbReference type="PROSITE" id="PS01122">
    <property type="entry name" value="CASPASE_CYS"/>
    <property type="match status" value="1"/>
</dbReference>
<evidence type="ECO:0000256" key="6">
    <source>
        <dbReference type="ARBA" id="ARBA00023145"/>
    </source>
</evidence>
<accession>A0A6P4YXT2</accession>
<protein>
    <submittedName>
        <fullName evidence="15">Caspase-7-like</fullName>
    </submittedName>
</protein>
<dbReference type="GeneID" id="109469526"/>
<dbReference type="Pfam" id="PF00619">
    <property type="entry name" value="CARD"/>
    <property type="match status" value="1"/>
</dbReference>
<dbReference type="PANTHER" id="PTHR47901">
    <property type="entry name" value="CASPASE RECRUITMENT DOMAIN-CONTAINING PROTEIN 18"/>
    <property type="match status" value="1"/>
</dbReference>
<dbReference type="GO" id="GO:0006508">
    <property type="term" value="P:proteolysis"/>
    <property type="evidence" value="ECO:0007669"/>
    <property type="project" value="UniProtKB-KW"/>
</dbReference>
<organism evidence="14 15">
    <name type="scientific">Branchiostoma belcheri</name>
    <name type="common">Amphioxus</name>
    <dbReference type="NCBI Taxonomy" id="7741"/>
    <lineage>
        <taxon>Eukaryota</taxon>
        <taxon>Metazoa</taxon>
        <taxon>Chordata</taxon>
        <taxon>Cephalochordata</taxon>
        <taxon>Leptocardii</taxon>
        <taxon>Amphioxiformes</taxon>
        <taxon>Branchiostomatidae</taxon>
        <taxon>Branchiostoma</taxon>
    </lineage>
</organism>
<dbReference type="PROSITE" id="PS50208">
    <property type="entry name" value="CASPASE_P20"/>
    <property type="match status" value="1"/>
</dbReference>
<keyword evidence="5" id="KW-0788">Thiol protease</keyword>
<keyword evidence="2" id="KW-0645">Protease</keyword>
<dbReference type="SMART" id="SM00115">
    <property type="entry name" value="CASc"/>
    <property type="match status" value="1"/>
</dbReference>
<dbReference type="InterPro" id="IPR002398">
    <property type="entry name" value="Pept_C14"/>
</dbReference>
<dbReference type="Gene3D" id="3.40.50.1460">
    <property type="match status" value="1"/>
</dbReference>
<dbReference type="InterPro" id="IPR029030">
    <property type="entry name" value="Caspase-like_dom_sf"/>
</dbReference>
<feature type="domain" description="Caspase family p10" evidence="11">
    <location>
        <begin position="332"/>
        <end position="420"/>
    </location>
</feature>
<evidence type="ECO:0000256" key="2">
    <source>
        <dbReference type="ARBA" id="ARBA00022670"/>
    </source>
</evidence>
<dbReference type="GO" id="GO:0004197">
    <property type="term" value="F:cysteine-type endopeptidase activity"/>
    <property type="evidence" value="ECO:0007669"/>
    <property type="project" value="InterPro"/>
</dbReference>
<evidence type="ECO:0000256" key="3">
    <source>
        <dbReference type="ARBA" id="ARBA00022703"/>
    </source>
</evidence>
<feature type="region of interest" description="Disordered" evidence="10">
    <location>
        <begin position="300"/>
        <end position="324"/>
    </location>
</feature>
<dbReference type="Pfam" id="PF00656">
    <property type="entry name" value="Peptidase_C14"/>
    <property type="match status" value="1"/>
</dbReference>
<dbReference type="PROSITE" id="PS01121">
    <property type="entry name" value="CASPASE_HIS"/>
    <property type="match status" value="1"/>
</dbReference>
<evidence type="ECO:0000259" key="13">
    <source>
        <dbReference type="PROSITE" id="PS50209"/>
    </source>
</evidence>
<dbReference type="InterPro" id="IPR011600">
    <property type="entry name" value="Pept_C14_caspase"/>
</dbReference>
<feature type="domain" description="CARD" evidence="13">
    <location>
        <begin position="1"/>
        <end position="90"/>
    </location>
</feature>
<dbReference type="SUPFAM" id="SSF47986">
    <property type="entry name" value="DEATH domain"/>
    <property type="match status" value="1"/>
</dbReference>
<sequence>MQEAHREILRKNRTFLVRELEPKLLYDYLVEHGIYNDVMLEDIRAERTRFDQSTKLLTSLTRRGRDAFRVFCQALDDSGQYDIADRLLSRSQEERAEIEARKREEKRQMTRGYTATVSATAVHTSRSGAVQPSGGHEDTPWPAAGDDGIYDVKRLLNRCTTLPSSNPRVYSMTRKPRGHVFILNNKYFAGLPLREGTNKDAENVKKLFQELSFTTETHQNLNTAGIHEKLRNFAQKNHEDSDCCVVVLLSHGGQGGIFGTDSGIISFQDILQKFNGENCPDLIGKPKLFFVQACRGDDRDSGVTSSDSNIPGSTPSDQSTPDATVASPQQVFAPNVPSIADTFLAYGTLPGFVSWRNSDKGSWFICALMEVFLKYAATMDINQLMTEVNYHVSQKIGTSTSYRQLPAPVNMLTKNLYFNPGVSLPSLSDTTDRDEPCIRQESTAARSVLSHDQTVLKSTRGVQPTD</sequence>
<evidence type="ECO:0000256" key="10">
    <source>
        <dbReference type="SAM" id="MobiDB-lite"/>
    </source>
</evidence>
<reference evidence="15" key="1">
    <citation type="submission" date="2025-08" db="UniProtKB">
        <authorList>
            <consortium name="RefSeq"/>
        </authorList>
    </citation>
    <scope>IDENTIFICATION</scope>
    <source>
        <tissue evidence="15">Gonad</tissue>
    </source>
</reference>
<dbReference type="PANTHER" id="PTHR47901:SF8">
    <property type="entry name" value="CASPASE-3"/>
    <property type="match status" value="1"/>
</dbReference>
<dbReference type="InterPro" id="IPR015917">
    <property type="entry name" value="Pept_C14A"/>
</dbReference>
<dbReference type="Gene3D" id="1.10.533.10">
    <property type="entry name" value="Death Domain, Fas"/>
    <property type="match status" value="1"/>
</dbReference>
<proteinExistence type="inferred from homology"/>
<dbReference type="GO" id="GO:0042981">
    <property type="term" value="P:regulation of apoptotic process"/>
    <property type="evidence" value="ECO:0007669"/>
    <property type="project" value="InterPro"/>
</dbReference>
<dbReference type="PRINTS" id="PR00376">
    <property type="entry name" value="IL1BCENZYME"/>
</dbReference>
<dbReference type="InterPro" id="IPR033139">
    <property type="entry name" value="Caspase_cys_AS"/>
</dbReference>
<evidence type="ECO:0000256" key="1">
    <source>
        <dbReference type="ARBA" id="ARBA00010134"/>
    </source>
</evidence>
<evidence type="ECO:0000259" key="12">
    <source>
        <dbReference type="PROSITE" id="PS50208"/>
    </source>
</evidence>
<dbReference type="InterPro" id="IPR011029">
    <property type="entry name" value="DEATH-like_dom_sf"/>
</dbReference>
<feature type="region of interest" description="Disordered" evidence="10">
    <location>
        <begin position="120"/>
        <end position="143"/>
    </location>
</feature>
<keyword evidence="9" id="KW-0175">Coiled coil</keyword>
<dbReference type="PROSITE" id="PS50207">
    <property type="entry name" value="CASPASE_P10"/>
    <property type="match status" value="1"/>
</dbReference>
<dbReference type="KEGG" id="bbel:109469526"/>
<feature type="compositionally biased region" description="Polar residues" evidence="10">
    <location>
        <begin position="302"/>
        <end position="324"/>
    </location>
</feature>
<keyword evidence="6" id="KW-0865">Zymogen</keyword>
<feature type="coiled-coil region" evidence="9">
    <location>
        <begin position="81"/>
        <end position="108"/>
    </location>
</feature>
<dbReference type="InterPro" id="IPR001315">
    <property type="entry name" value="CARD"/>
</dbReference>
<dbReference type="OrthoDB" id="6044770at2759"/>
<evidence type="ECO:0000256" key="5">
    <source>
        <dbReference type="ARBA" id="ARBA00022807"/>
    </source>
</evidence>
<evidence type="ECO:0000313" key="14">
    <source>
        <dbReference type="Proteomes" id="UP000515135"/>
    </source>
</evidence>
<dbReference type="InterPro" id="IPR001309">
    <property type="entry name" value="Pept_C14_p20"/>
</dbReference>
<comment type="similarity">
    <text evidence="1 8">Belongs to the peptidase C14A family.</text>
</comment>
<dbReference type="CDD" id="cd00032">
    <property type="entry name" value="CASc"/>
    <property type="match status" value="1"/>
</dbReference>
<evidence type="ECO:0000256" key="8">
    <source>
        <dbReference type="RuleBase" id="RU003971"/>
    </source>
</evidence>
<evidence type="ECO:0000256" key="9">
    <source>
        <dbReference type="SAM" id="Coils"/>
    </source>
</evidence>
<dbReference type="AlphaFoldDB" id="A0A6P4YXT2"/>
<keyword evidence="4" id="KW-0378">Hydrolase</keyword>
<evidence type="ECO:0000256" key="7">
    <source>
        <dbReference type="PIRSR" id="PIRSR038001-1"/>
    </source>
</evidence>
<feature type="active site" evidence="7">
    <location>
        <position position="251"/>
    </location>
</feature>
<dbReference type="InterPro" id="IPR016129">
    <property type="entry name" value="Caspase_his_AS"/>
</dbReference>
<name>A0A6P4YXT2_BRABE</name>
<dbReference type="GO" id="GO:0006915">
    <property type="term" value="P:apoptotic process"/>
    <property type="evidence" value="ECO:0007669"/>
    <property type="project" value="UniProtKB-KW"/>
</dbReference>
<dbReference type="SMART" id="SM00114">
    <property type="entry name" value="CARD"/>
    <property type="match status" value="1"/>
</dbReference>
<dbReference type="InterPro" id="IPR002138">
    <property type="entry name" value="Pept_C14_p10"/>
</dbReference>
<feature type="active site" evidence="7">
    <location>
        <position position="294"/>
    </location>
</feature>
<dbReference type="RefSeq" id="XP_019623612.1">
    <property type="nucleotide sequence ID" value="XM_019768053.1"/>
</dbReference>